<reference evidence="7 8" key="1">
    <citation type="submission" date="2020-08" db="EMBL/GenBank/DDBJ databases">
        <authorList>
            <person name="Hejnol A."/>
        </authorList>
    </citation>
    <scope>NUCLEOTIDE SEQUENCE [LARGE SCALE GENOMIC DNA]</scope>
</reference>
<evidence type="ECO:0000256" key="1">
    <source>
        <dbReference type="ARBA" id="ARBA00010134"/>
    </source>
</evidence>
<dbReference type="InterPro" id="IPR029030">
    <property type="entry name" value="Caspase-like_dom_sf"/>
</dbReference>
<keyword evidence="4" id="KW-0378">Hydrolase</keyword>
<dbReference type="SUPFAM" id="SSF52129">
    <property type="entry name" value="Caspase-like"/>
    <property type="match status" value="1"/>
</dbReference>
<dbReference type="AlphaFoldDB" id="A0A7I8WDW6"/>
<dbReference type="InterPro" id="IPR015917">
    <property type="entry name" value="Pept_C14A"/>
</dbReference>
<dbReference type="InterPro" id="IPR002398">
    <property type="entry name" value="Pept_C14"/>
</dbReference>
<evidence type="ECO:0000313" key="8">
    <source>
        <dbReference type="Proteomes" id="UP000549394"/>
    </source>
</evidence>
<dbReference type="InterPro" id="IPR001309">
    <property type="entry name" value="Pept_C14_p20"/>
</dbReference>
<evidence type="ECO:0000313" key="7">
    <source>
        <dbReference type="EMBL" id="CAD5126310.1"/>
    </source>
</evidence>
<feature type="domain" description="Caspase family p20" evidence="6">
    <location>
        <begin position="1"/>
        <end position="65"/>
    </location>
</feature>
<dbReference type="OrthoDB" id="6089374at2759"/>
<dbReference type="EMBL" id="CAJFCJ010000041">
    <property type="protein sequence ID" value="CAD5126310.1"/>
    <property type="molecule type" value="Genomic_DNA"/>
</dbReference>
<evidence type="ECO:0000256" key="3">
    <source>
        <dbReference type="ARBA" id="ARBA00022703"/>
    </source>
</evidence>
<evidence type="ECO:0000256" key="2">
    <source>
        <dbReference type="ARBA" id="ARBA00022670"/>
    </source>
</evidence>
<name>A0A7I8WDW6_9ANNE</name>
<accession>A0A7I8WDW6</accession>
<keyword evidence="3" id="KW-0053">Apoptosis</keyword>
<feature type="region of interest" description="Disordered" evidence="5">
    <location>
        <begin position="74"/>
        <end position="93"/>
    </location>
</feature>
<evidence type="ECO:0000256" key="4">
    <source>
        <dbReference type="ARBA" id="ARBA00022801"/>
    </source>
</evidence>
<proteinExistence type="inferred from homology"/>
<evidence type="ECO:0000256" key="5">
    <source>
        <dbReference type="SAM" id="MobiDB-lite"/>
    </source>
</evidence>
<dbReference type="Pfam" id="PF00656">
    <property type="entry name" value="Peptidase_C14"/>
    <property type="match status" value="1"/>
</dbReference>
<comment type="similarity">
    <text evidence="1">Belongs to the peptidase C14A family.</text>
</comment>
<dbReference type="InterPro" id="IPR011600">
    <property type="entry name" value="Pept_C14_caspase"/>
</dbReference>
<gene>
    <name evidence="7" type="ORF">DGYR_LOCUS13558</name>
</gene>
<dbReference type="SMART" id="SM00115">
    <property type="entry name" value="CASc"/>
    <property type="match status" value="1"/>
</dbReference>
<dbReference type="PANTHER" id="PTHR47901:SF8">
    <property type="entry name" value="CASPASE-3"/>
    <property type="match status" value="1"/>
</dbReference>
<dbReference type="GO" id="GO:0004197">
    <property type="term" value="F:cysteine-type endopeptidase activity"/>
    <property type="evidence" value="ECO:0007669"/>
    <property type="project" value="InterPro"/>
</dbReference>
<dbReference type="PROSITE" id="PS50208">
    <property type="entry name" value="CASPASE_P20"/>
    <property type="match status" value="1"/>
</dbReference>
<comment type="caution">
    <text evidence="7">The sequence shown here is derived from an EMBL/GenBank/DDBJ whole genome shotgun (WGS) entry which is preliminary data.</text>
</comment>
<dbReference type="PANTHER" id="PTHR47901">
    <property type="entry name" value="CASPASE RECRUITMENT DOMAIN-CONTAINING PROTEIN 18"/>
    <property type="match status" value="1"/>
</dbReference>
<sequence length="189" mass="21660">MTEEKNKDNLVKSLIVVVLAHGGNDCILLDNNDILSFEDLLSQFDADSFHLLRNNPKIFIFQACRQIIEIEATDNSAENESDPTHSTVQQYSTLSTPKKEQFHEMYATIKGEAAYRGRDGSKFIRAFILAMCYLQKSNERTIKEVTRYVHFWANQSTENMESGQLPTCTQNLAKDYFFSPRNTNPCCKN</sequence>
<keyword evidence="8" id="KW-1185">Reference proteome</keyword>
<dbReference type="Gene3D" id="3.40.50.1460">
    <property type="match status" value="1"/>
</dbReference>
<keyword evidence="2" id="KW-0645">Protease</keyword>
<dbReference type="GO" id="GO:0006508">
    <property type="term" value="P:proteolysis"/>
    <property type="evidence" value="ECO:0007669"/>
    <property type="project" value="UniProtKB-KW"/>
</dbReference>
<dbReference type="GO" id="GO:0006915">
    <property type="term" value="P:apoptotic process"/>
    <property type="evidence" value="ECO:0007669"/>
    <property type="project" value="UniProtKB-KW"/>
</dbReference>
<organism evidence="7 8">
    <name type="scientific">Dimorphilus gyrociliatus</name>
    <dbReference type="NCBI Taxonomy" id="2664684"/>
    <lineage>
        <taxon>Eukaryota</taxon>
        <taxon>Metazoa</taxon>
        <taxon>Spiralia</taxon>
        <taxon>Lophotrochozoa</taxon>
        <taxon>Annelida</taxon>
        <taxon>Polychaeta</taxon>
        <taxon>Polychaeta incertae sedis</taxon>
        <taxon>Dinophilidae</taxon>
        <taxon>Dimorphilus</taxon>
    </lineage>
</organism>
<protein>
    <submittedName>
        <fullName evidence="7">DgyrCDS14463</fullName>
    </submittedName>
</protein>
<dbReference type="Proteomes" id="UP000549394">
    <property type="component" value="Unassembled WGS sequence"/>
</dbReference>
<evidence type="ECO:0000259" key="6">
    <source>
        <dbReference type="PROSITE" id="PS50208"/>
    </source>
</evidence>